<dbReference type="PATRIC" id="fig|1305731.5.peg.1396"/>
<dbReference type="HAMAP" id="MF_00212">
    <property type="entry name" value="MQO"/>
    <property type="match status" value="1"/>
</dbReference>
<dbReference type="SUPFAM" id="SSF51905">
    <property type="entry name" value="FAD/NAD(P)-binding domain"/>
    <property type="match status" value="1"/>
</dbReference>
<evidence type="ECO:0000256" key="4">
    <source>
        <dbReference type="ARBA" id="ARBA00006389"/>
    </source>
</evidence>
<evidence type="ECO:0000256" key="1">
    <source>
        <dbReference type="ARBA" id="ARBA00001139"/>
    </source>
</evidence>
<dbReference type="InterPro" id="IPR006231">
    <property type="entry name" value="MQO"/>
</dbReference>
<dbReference type="EMBL" id="LJZQ01000001">
    <property type="protein sequence ID" value="KPQ30504.1"/>
    <property type="molecule type" value="Genomic_DNA"/>
</dbReference>
<accession>A0A0P8BAI7</accession>
<dbReference type="GO" id="GO:0008924">
    <property type="term" value="F:L-malate dehydrogenase (quinone) activity"/>
    <property type="evidence" value="ECO:0007669"/>
    <property type="project" value="UniProtKB-UniRule"/>
</dbReference>
<evidence type="ECO:0000256" key="5">
    <source>
        <dbReference type="ARBA" id="ARBA00022532"/>
    </source>
</evidence>
<dbReference type="GO" id="GO:0006099">
    <property type="term" value="P:tricarboxylic acid cycle"/>
    <property type="evidence" value="ECO:0007669"/>
    <property type="project" value="UniProtKB-UniRule"/>
</dbReference>
<protein>
    <recommendedName>
        <fullName evidence="9">Probable malate:quinone oxidoreductase</fullName>
        <ecNumber evidence="9">1.1.5.4</ecNumber>
    </recommendedName>
    <alternativeName>
        <fullName evidence="9">MQO</fullName>
    </alternativeName>
    <alternativeName>
        <fullName evidence="9">Malate dehydrogenase [quinone]</fullName>
    </alternativeName>
</protein>
<dbReference type="AlphaFoldDB" id="A0A0P8BAI7"/>
<sequence length="505" mass="55150">MASFDTDVLLIGGGVMSITLASLISQLDSSRSITLVEQGRQLAGESSDAWNNAGTGHAGYCELNYTPSQGDGSVAIDRALAINERFEVSLQYWSSLVEKGLLPGPENFIRSVPHLSWVQGNDVCRFLRTRQRALQSHPLFQEMEFTDQDSTLSDWLPLIHGARRAFTPSAATRVKHGSDVNFGSLTRLMGRSLAQNGACDIRLQCRVTGLERHNRGWRVTLTNYENGEQQVLTARFVFIGAGGAALPLLQKAGVGEARGYGGFPVSGLWLACKDHNLALKHNAKVYSQAPVGAPPMSVPHLDTRFINGKAALLFGPFAGFTTRFLKKGGALDLIRSVRNHNLKPLLDVAVHNWPLTRYLIKESLSPKSSRLEELQRFIPDIDPDAWQLVRAGQRVQIIKPDHRGRGSLEFGTEVLSTGDGSLAALLGASPGASTCVAAMLDVIERCLPELVQGPSRQTLQALIPSYGQSLQLDYQLLSDIRKHTLSALELGNSMENTQTERSLYA</sequence>
<comment type="caution">
    <text evidence="10">The sequence shown here is derived from an EMBL/GenBank/DDBJ whole genome shotgun (WGS) entry which is preliminary data.</text>
</comment>
<name>A0A0P8BAI7_9GAMM</name>
<dbReference type="Pfam" id="PF06039">
    <property type="entry name" value="Mqo"/>
    <property type="match status" value="1"/>
</dbReference>
<keyword evidence="8 9" id="KW-0560">Oxidoreductase</keyword>
<evidence type="ECO:0000256" key="6">
    <source>
        <dbReference type="ARBA" id="ARBA00022630"/>
    </source>
</evidence>
<comment type="pathway">
    <text evidence="3 9">Carbohydrate metabolism; tricarboxylic acid cycle; oxaloacetate from (S)-malate (quinone route): step 1/1.</text>
</comment>
<dbReference type="NCBIfam" id="NF003606">
    <property type="entry name" value="PRK05257.2-1"/>
    <property type="match status" value="1"/>
</dbReference>
<comment type="cofactor">
    <cofactor evidence="2 9">
        <name>FAD</name>
        <dbReference type="ChEBI" id="CHEBI:57692"/>
    </cofactor>
</comment>
<evidence type="ECO:0000313" key="10">
    <source>
        <dbReference type="EMBL" id="KPQ30504.1"/>
    </source>
</evidence>
<dbReference type="PANTHER" id="PTHR43104">
    <property type="entry name" value="L-2-HYDROXYGLUTARATE DEHYDROGENASE, MITOCHONDRIAL"/>
    <property type="match status" value="1"/>
</dbReference>
<dbReference type="EC" id="1.1.5.4" evidence="9"/>
<dbReference type="NCBIfam" id="TIGR01320">
    <property type="entry name" value="mal_quin_oxido"/>
    <property type="match status" value="1"/>
</dbReference>
<comment type="catalytic activity">
    <reaction evidence="1 9">
        <text>(S)-malate + a quinone = a quinol + oxaloacetate</text>
        <dbReference type="Rhea" id="RHEA:46012"/>
        <dbReference type="ChEBI" id="CHEBI:15589"/>
        <dbReference type="ChEBI" id="CHEBI:16452"/>
        <dbReference type="ChEBI" id="CHEBI:24646"/>
        <dbReference type="ChEBI" id="CHEBI:132124"/>
        <dbReference type="EC" id="1.1.5.4"/>
    </reaction>
</comment>
<dbReference type="InterPro" id="IPR036188">
    <property type="entry name" value="FAD/NAD-bd_sf"/>
</dbReference>
<keyword evidence="6 9" id="KW-0285">Flavoprotein</keyword>
<dbReference type="UniPathway" id="UPA00223">
    <property type="reaction ID" value="UER01008"/>
</dbReference>
<evidence type="ECO:0000256" key="8">
    <source>
        <dbReference type="ARBA" id="ARBA00023002"/>
    </source>
</evidence>
<evidence type="ECO:0000256" key="3">
    <source>
        <dbReference type="ARBA" id="ARBA00005012"/>
    </source>
</evidence>
<dbReference type="GO" id="GO:0047545">
    <property type="term" value="F:(S)-2-hydroxyglutarate dehydrogenase activity"/>
    <property type="evidence" value="ECO:0007669"/>
    <property type="project" value="TreeGrafter"/>
</dbReference>
<proteinExistence type="inferred from homology"/>
<dbReference type="PANTHER" id="PTHR43104:SF2">
    <property type="entry name" value="L-2-HYDROXYGLUTARATE DEHYDROGENASE, MITOCHONDRIAL"/>
    <property type="match status" value="1"/>
</dbReference>
<keyword evidence="7 9" id="KW-0274">FAD</keyword>
<dbReference type="NCBIfam" id="NF003611">
    <property type="entry name" value="PRK05257.3-2"/>
    <property type="match status" value="1"/>
</dbReference>
<organism evidence="10 11">
    <name type="scientific">Marinobacter excellens HL-55</name>
    <dbReference type="NCBI Taxonomy" id="1305731"/>
    <lineage>
        <taxon>Bacteria</taxon>
        <taxon>Pseudomonadati</taxon>
        <taxon>Pseudomonadota</taxon>
        <taxon>Gammaproteobacteria</taxon>
        <taxon>Pseudomonadales</taxon>
        <taxon>Marinobacteraceae</taxon>
        <taxon>Marinobacter</taxon>
    </lineage>
</organism>
<gene>
    <name evidence="9 10" type="primary">mqo</name>
    <name evidence="10" type="ORF">HLUCCX14_00115</name>
</gene>
<evidence type="ECO:0000313" key="11">
    <source>
        <dbReference type="Proteomes" id="UP000050416"/>
    </source>
</evidence>
<dbReference type="Proteomes" id="UP000050416">
    <property type="component" value="Unassembled WGS sequence"/>
</dbReference>
<dbReference type="STRING" id="1305731.GCA_000934705_02717"/>
<comment type="similarity">
    <text evidence="4 9">Belongs to the MQO family.</text>
</comment>
<evidence type="ECO:0000256" key="2">
    <source>
        <dbReference type="ARBA" id="ARBA00001974"/>
    </source>
</evidence>
<evidence type="ECO:0000256" key="9">
    <source>
        <dbReference type="HAMAP-Rule" id="MF_00212"/>
    </source>
</evidence>
<evidence type="ECO:0000256" key="7">
    <source>
        <dbReference type="ARBA" id="ARBA00022827"/>
    </source>
</evidence>
<reference evidence="10 11" key="1">
    <citation type="submission" date="2015-09" db="EMBL/GenBank/DDBJ databases">
        <title>Identification and resolution of microdiversity through metagenomic sequencing of parallel consortia.</title>
        <authorList>
            <person name="Nelson W.C."/>
            <person name="Romine M.F."/>
            <person name="Lindemann S.R."/>
        </authorList>
    </citation>
    <scope>NUCLEOTIDE SEQUENCE [LARGE SCALE GENOMIC DNA]</scope>
    <source>
        <strain evidence="10">HL-55</strain>
    </source>
</reference>
<dbReference type="Gene3D" id="3.50.50.60">
    <property type="entry name" value="FAD/NAD(P)-binding domain"/>
    <property type="match status" value="1"/>
</dbReference>
<keyword evidence="5 9" id="KW-0816">Tricarboxylic acid cycle</keyword>
<dbReference type="OrthoDB" id="9763983at2"/>
<dbReference type="NCBIfam" id="NF003613">
    <property type="entry name" value="PRK05257.3-4"/>
    <property type="match status" value="1"/>
</dbReference>